<sequence length="765" mass="89428">MSTPLERRVGRRLNIDEGKRTLENGKDIQRAFGIPPRFNESLLMSTKDGKKLLIPANSPNDIQKGGKYDLNNIRSNNFQIRVNKHFDVDNTSENSLIPLDEDDYSTIENEVKFNDEFQVKNTETSSEFDSIFRSMSNDLERLSKQMYKPFSSEVNSTINLTSPEFISSKDKSEYSKQLLDPSKSNISSSDIPSSKESLVNIRASNLIKGSNLKNESLIHRGINNKKTDFTNDNYSKLGPNDNVNILINKLSSSISKMKNIVIGKDKFTRILREQIQKSNIEIIKLSQKIDLLQKEISAARRGKEKYKDSIKKLLSEIQRGKVDGTTHSYLMEISALKVQNEKTLNNLNESEIKLIQVQTENNELRDENADLKKKISQLEEKINKLNVIVNQVTDEKLQLLELRDHSNKEIESLLENIRSCNDENKISLEELKRGYELNNVLQDHVMFLKAQLEIANDERISQEKVAKSLKDECDHFKQNLKSLEHRESVLLSALEDSSYKMSDIDNALEEQKIKYEILLKKENDKYIDILHSHKKQSEELMTLKQQLKEKTEDEQEQMKINNELKCKFSSFETHIRRLLDARDNEIMQLNDYMDGKLKMKDEENNKKIQEICKMQQEREKQLINQMLDQHDGFERKRIEYEHEMDMIKNNMAEKLEMAVKLENEKQLRLAETLINKEHELMIKENIIQEIDKKKDQIEKQLSETKLFVDNLLSEKNETVEKLLSLEKWGTIIQTMNLINPDTQRKLNERLSDIREEVEKMEIHEE</sequence>
<protein>
    <submittedName>
        <fullName evidence="2">Uncharacterized protein</fullName>
    </submittedName>
</protein>
<feature type="coiled-coil region" evidence="1">
    <location>
        <begin position="333"/>
        <end position="486"/>
    </location>
</feature>
<reference evidence="2 3" key="1">
    <citation type="submission" date="2023-10" db="EMBL/GenBank/DDBJ databases">
        <title>Comparative genomics analysis reveals potential genetic determinants of host preference in Cryptosporidium xiaoi.</title>
        <authorList>
            <person name="Xiao L."/>
            <person name="Li J."/>
        </authorList>
    </citation>
    <scope>NUCLEOTIDE SEQUENCE [LARGE SCALE GENOMIC DNA]</scope>
    <source>
        <strain evidence="2 3">52996</strain>
    </source>
</reference>
<dbReference type="AlphaFoldDB" id="A0AAV9XU73"/>
<gene>
    <name evidence="2" type="ORF">RS030_7987</name>
</gene>
<accession>A0AAV9XU73</accession>
<keyword evidence="1" id="KW-0175">Coiled coil</keyword>
<proteinExistence type="predicted"/>
<keyword evidence="3" id="KW-1185">Reference proteome</keyword>
<feature type="coiled-coil region" evidence="1">
    <location>
        <begin position="530"/>
        <end position="564"/>
    </location>
</feature>
<evidence type="ECO:0000313" key="2">
    <source>
        <dbReference type="EMBL" id="KAK6588168.1"/>
    </source>
</evidence>
<evidence type="ECO:0000256" key="1">
    <source>
        <dbReference type="SAM" id="Coils"/>
    </source>
</evidence>
<feature type="coiled-coil region" evidence="1">
    <location>
        <begin position="644"/>
        <end position="703"/>
    </location>
</feature>
<evidence type="ECO:0000313" key="3">
    <source>
        <dbReference type="Proteomes" id="UP001311799"/>
    </source>
</evidence>
<dbReference type="EMBL" id="JAWDEY010000035">
    <property type="protein sequence ID" value="KAK6588168.1"/>
    <property type="molecule type" value="Genomic_DNA"/>
</dbReference>
<name>A0AAV9XU73_9CRYT</name>
<organism evidence="2 3">
    <name type="scientific">Cryptosporidium xiaoi</name>
    <dbReference type="NCBI Taxonomy" id="659607"/>
    <lineage>
        <taxon>Eukaryota</taxon>
        <taxon>Sar</taxon>
        <taxon>Alveolata</taxon>
        <taxon>Apicomplexa</taxon>
        <taxon>Conoidasida</taxon>
        <taxon>Coccidia</taxon>
        <taxon>Eucoccidiorida</taxon>
        <taxon>Eimeriorina</taxon>
        <taxon>Cryptosporidiidae</taxon>
        <taxon>Cryptosporidium</taxon>
    </lineage>
</organism>
<comment type="caution">
    <text evidence="2">The sequence shown here is derived from an EMBL/GenBank/DDBJ whole genome shotgun (WGS) entry which is preliminary data.</text>
</comment>
<feature type="coiled-coil region" evidence="1">
    <location>
        <begin position="275"/>
        <end position="309"/>
    </location>
</feature>
<dbReference type="Proteomes" id="UP001311799">
    <property type="component" value="Unassembled WGS sequence"/>
</dbReference>